<dbReference type="OMA" id="AYCDQNQ"/>
<accession>A0A8S1KI43</accession>
<dbReference type="EMBL" id="CAJJDM010000021">
    <property type="protein sequence ID" value="CAD8055150.1"/>
    <property type="molecule type" value="Genomic_DNA"/>
</dbReference>
<evidence type="ECO:0000313" key="1">
    <source>
        <dbReference type="EMBL" id="CAD8055150.1"/>
    </source>
</evidence>
<sequence length="154" mass="17153">MFQAEKGANAIPGYTGFTQTQNFDADLLQIQGNRNHIPNYAGFVPGIKAENLFGKTFGKITLLSGTRQNHQGSNLPADLRYRSEVKEAYCDQNQQRNKDKLLYGKLDSETSKALAYSLSNLTSTQIPKTTKARVDTKERVSNMSYQEALKQAGK</sequence>
<evidence type="ECO:0000313" key="2">
    <source>
        <dbReference type="Proteomes" id="UP000688137"/>
    </source>
</evidence>
<gene>
    <name evidence="1" type="ORF">PPRIM_AZ9-3.1.T0230034</name>
</gene>
<dbReference type="AlphaFoldDB" id="A0A8S1KI43"/>
<organism evidence="1 2">
    <name type="scientific">Paramecium primaurelia</name>
    <dbReference type="NCBI Taxonomy" id="5886"/>
    <lineage>
        <taxon>Eukaryota</taxon>
        <taxon>Sar</taxon>
        <taxon>Alveolata</taxon>
        <taxon>Ciliophora</taxon>
        <taxon>Intramacronucleata</taxon>
        <taxon>Oligohymenophorea</taxon>
        <taxon>Peniculida</taxon>
        <taxon>Parameciidae</taxon>
        <taxon>Paramecium</taxon>
    </lineage>
</organism>
<comment type="caution">
    <text evidence="1">The sequence shown here is derived from an EMBL/GenBank/DDBJ whole genome shotgun (WGS) entry which is preliminary data.</text>
</comment>
<protein>
    <submittedName>
        <fullName evidence="1">Uncharacterized protein</fullName>
    </submittedName>
</protein>
<keyword evidence="2" id="KW-1185">Reference proteome</keyword>
<reference evidence="1" key="1">
    <citation type="submission" date="2021-01" db="EMBL/GenBank/DDBJ databases">
        <authorList>
            <consortium name="Genoscope - CEA"/>
            <person name="William W."/>
        </authorList>
    </citation>
    <scope>NUCLEOTIDE SEQUENCE</scope>
</reference>
<proteinExistence type="predicted"/>
<name>A0A8S1KI43_PARPR</name>
<dbReference type="Proteomes" id="UP000688137">
    <property type="component" value="Unassembled WGS sequence"/>
</dbReference>